<dbReference type="KEGG" id="rsz:108850287"/>
<organism evidence="3 4">
    <name type="scientific">Raphanus sativus</name>
    <name type="common">Radish</name>
    <name type="synonym">Raphanus raphanistrum var. sativus</name>
    <dbReference type="NCBI Taxonomy" id="3726"/>
    <lineage>
        <taxon>Eukaryota</taxon>
        <taxon>Viridiplantae</taxon>
        <taxon>Streptophyta</taxon>
        <taxon>Embryophyta</taxon>
        <taxon>Tracheophyta</taxon>
        <taxon>Spermatophyta</taxon>
        <taxon>Magnoliopsida</taxon>
        <taxon>eudicotyledons</taxon>
        <taxon>Gunneridae</taxon>
        <taxon>Pentapetalae</taxon>
        <taxon>rosids</taxon>
        <taxon>malvids</taxon>
        <taxon>Brassicales</taxon>
        <taxon>Brassicaceae</taxon>
        <taxon>Brassiceae</taxon>
        <taxon>Raphanus</taxon>
    </lineage>
</organism>
<feature type="domain" description="MULE transposase" evidence="2">
    <location>
        <begin position="279"/>
        <end position="373"/>
    </location>
</feature>
<gene>
    <name evidence="4" type="primary">LOC108850287</name>
</gene>
<evidence type="ECO:0000259" key="2">
    <source>
        <dbReference type="Pfam" id="PF10551"/>
    </source>
</evidence>
<evidence type="ECO:0000256" key="1">
    <source>
        <dbReference type="SAM" id="MobiDB-lite"/>
    </source>
</evidence>
<dbReference type="GeneID" id="108850287"/>
<name>A0A6J0N3W5_RAPSA</name>
<dbReference type="Proteomes" id="UP000504610">
    <property type="component" value="Chromosome 4"/>
</dbReference>
<dbReference type="OrthoDB" id="1109743at2759"/>
<reference evidence="3" key="1">
    <citation type="journal article" date="2019" name="Database">
        <title>The radish genome database (RadishGD): an integrated information resource for radish genomics.</title>
        <authorList>
            <person name="Yu H.J."/>
            <person name="Baek S."/>
            <person name="Lee Y.J."/>
            <person name="Cho A."/>
            <person name="Mun J.H."/>
        </authorList>
    </citation>
    <scope>NUCLEOTIDE SEQUENCE [LARGE SCALE GENOMIC DNA]</scope>
    <source>
        <strain evidence="3">cv. WK10039</strain>
    </source>
</reference>
<feature type="region of interest" description="Disordered" evidence="1">
    <location>
        <begin position="1"/>
        <end position="67"/>
    </location>
</feature>
<sequence length="440" mass="51159">MANEVNANEVNAANEVNGEDFDEETVEREENEIEQVVEEFIDEPPVRHDECPSSEDEGDEPRKKAKKVVPVKRGAGNLYKGQHFLNGVAFKDSVLDYALRTGRNIKQYRYDKDKIGFICVGAEACEWKVYASTLPKDNVWKIRIFTEEHSCIQNGDCEMLKVPQIARLFVDKIREEPEYYMPMKIEELVQEKWGFTVSRPQCQAARNKALRWIEFENDHMFARLRDYAAELLESNPGSIVEIETLTNTTGEKEIEEFNRIFICFDNIRKTWKESCRQLIGVDGCFLKHKVKGQLLVALGRDADNAIYPIAWGAVQVENTENWLWFVRKIKDVLGLNQGLGYILVSDRQKGLISAVQTELPQIEHRMCVRHIYGNLKKNHASRKEMKSLIWNLAWSYNETEFLQRLDKIFCYDAGVYDDVQKSKPRTWCRAFYKLVTTVKM</sequence>
<feature type="compositionally biased region" description="Acidic residues" evidence="1">
    <location>
        <begin position="17"/>
        <end position="42"/>
    </location>
</feature>
<dbReference type="InterPro" id="IPR018289">
    <property type="entry name" value="MULE_transposase_dom"/>
</dbReference>
<accession>A0A6J0N3W5</accession>
<dbReference type="RefSeq" id="XP_018479350.2">
    <property type="nucleotide sequence ID" value="XM_018623848.2"/>
</dbReference>
<evidence type="ECO:0000313" key="4">
    <source>
        <dbReference type="RefSeq" id="XP_018479350.2"/>
    </source>
</evidence>
<keyword evidence="3" id="KW-1185">Reference proteome</keyword>
<dbReference type="Pfam" id="PF10551">
    <property type="entry name" value="MULE"/>
    <property type="match status" value="1"/>
</dbReference>
<dbReference type="PANTHER" id="PTHR31973:SF187">
    <property type="entry name" value="MUTATOR TRANSPOSASE MUDRA PROTEIN"/>
    <property type="match status" value="1"/>
</dbReference>
<protein>
    <submittedName>
        <fullName evidence="4">Uncharacterized protein LOC108850287</fullName>
    </submittedName>
</protein>
<proteinExistence type="predicted"/>
<feature type="compositionally biased region" description="Low complexity" evidence="1">
    <location>
        <begin position="1"/>
        <end position="16"/>
    </location>
</feature>
<dbReference type="AlphaFoldDB" id="A0A6J0N3W5"/>
<evidence type="ECO:0000313" key="3">
    <source>
        <dbReference type="Proteomes" id="UP000504610"/>
    </source>
</evidence>
<dbReference type="PANTHER" id="PTHR31973">
    <property type="entry name" value="POLYPROTEIN, PUTATIVE-RELATED"/>
    <property type="match status" value="1"/>
</dbReference>
<reference evidence="4" key="2">
    <citation type="submission" date="2025-08" db="UniProtKB">
        <authorList>
            <consortium name="RefSeq"/>
        </authorList>
    </citation>
    <scope>IDENTIFICATION</scope>
    <source>
        <tissue evidence="4">Leaf</tissue>
    </source>
</reference>